<accession>A0A5N6PWG2</accession>
<dbReference type="SMART" id="SM00353">
    <property type="entry name" value="HLH"/>
    <property type="match status" value="1"/>
</dbReference>
<dbReference type="PANTHER" id="PTHR16223">
    <property type="entry name" value="TRANSCRIPTION FACTOR BHLH83-RELATED"/>
    <property type="match status" value="1"/>
</dbReference>
<evidence type="ECO:0000256" key="4">
    <source>
        <dbReference type="ARBA" id="ARBA00023163"/>
    </source>
</evidence>
<dbReference type="InterPro" id="IPR036638">
    <property type="entry name" value="HLH_DNA-bd_sf"/>
</dbReference>
<evidence type="ECO:0000256" key="3">
    <source>
        <dbReference type="ARBA" id="ARBA00023125"/>
    </source>
</evidence>
<dbReference type="Proteomes" id="UP000326396">
    <property type="component" value="Linkage Group LG10"/>
</dbReference>
<evidence type="ECO:0000256" key="6">
    <source>
        <dbReference type="SAM" id="Coils"/>
    </source>
</evidence>
<dbReference type="GO" id="GO:0046983">
    <property type="term" value="F:protein dimerization activity"/>
    <property type="evidence" value="ECO:0007669"/>
    <property type="project" value="InterPro"/>
</dbReference>
<keyword evidence="2" id="KW-0805">Transcription regulation</keyword>
<keyword evidence="6" id="KW-0175">Coiled coil</keyword>
<feature type="domain" description="BHLH" evidence="8">
    <location>
        <begin position="276"/>
        <end position="326"/>
    </location>
</feature>
<dbReference type="FunFam" id="4.10.280.10:FF:000021">
    <property type="entry name" value="Transcription factor bHLH130 family"/>
    <property type="match status" value="1"/>
</dbReference>
<dbReference type="SUPFAM" id="SSF47459">
    <property type="entry name" value="HLH, helix-loop-helix DNA-binding domain"/>
    <property type="match status" value="1"/>
</dbReference>
<evidence type="ECO:0000256" key="7">
    <source>
        <dbReference type="SAM" id="MobiDB-lite"/>
    </source>
</evidence>
<feature type="compositionally biased region" description="Polar residues" evidence="7">
    <location>
        <begin position="184"/>
        <end position="194"/>
    </location>
</feature>
<dbReference type="AlphaFoldDB" id="A0A5N6PWG2"/>
<name>A0A5N6PWG2_9ASTR</name>
<keyword evidence="4" id="KW-0804">Transcription</keyword>
<feature type="region of interest" description="Disordered" evidence="7">
    <location>
        <begin position="96"/>
        <end position="159"/>
    </location>
</feature>
<evidence type="ECO:0000256" key="2">
    <source>
        <dbReference type="ARBA" id="ARBA00023015"/>
    </source>
</evidence>
<dbReference type="EMBL" id="SZYD01000002">
    <property type="protein sequence ID" value="KAD7117141.1"/>
    <property type="molecule type" value="Genomic_DNA"/>
</dbReference>
<gene>
    <name evidence="9" type="ORF">E3N88_04409</name>
</gene>
<dbReference type="GO" id="GO:0005634">
    <property type="term" value="C:nucleus"/>
    <property type="evidence" value="ECO:0007669"/>
    <property type="project" value="UniProtKB-SubCell"/>
</dbReference>
<keyword evidence="10" id="KW-1185">Reference proteome</keyword>
<dbReference type="PROSITE" id="PS50888">
    <property type="entry name" value="BHLH"/>
    <property type="match status" value="1"/>
</dbReference>
<dbReference type="Gene3D" id="4.10.280.10">
    <property type="entry name" value="Helix-loop-helix DNA-binding domain"/>
    <property type="match status" value="1"/>
</dbReference>
<reference evidence="9 10" key="1">
    <citation type="submission" date="2019-05" db="EMBL/GenBank/DDBJ databases">
        <title>Mikania micrantha, genome provides insights into the molecular mechanism of rapid growth.</title>
        <authorList>
            <person name="Liu B."/>
        </authorList>
    </citation>
    <scope>NUCLEOTIDE SEQUENCE [LARGE SCALE GENOMIC DNA]</scope>
    <source>
        <strain evidence="9">NLD-2019</strain>
        <tissue evidence="9">Leaf</tissue>
    </source>
</reference>
<feature type="compositionally biased region" description="Low complexity" evidence="7">
    <location>
        <begin position="142"/>
        <end position="159"/>
    </location>
</feature>
<organism evidence="9 10">
    <name type="scientific">Mikania micrantha</name>
    <name type="common">bitter vine</name>
    <dbReference type="NCBI Taxonomy" id="192012"/>
    <lineage>
        <taxon>Eukaryota</taxon>
        <taxon>Viridiplantae</taxon>
        <taxon>Streptophyta</taxon>
        <taxon>Embryophyta</taxon>
        <taxon>Tracheophyta</taxon>
        <taxon>Spermatophyta</taxon>
        <taxon>Magnoliopsida</taxon>
        <taxon>eudicotyledons</taxon>
        <taxon>Gunneridae</taxon>
        <taxon>Pentapetalae</taxon>
        <taxon>asterids</taxon>
        <taxon>campanulids</taxon>
        <taxon>Asterales</taxon>
        <taxon>Asteraceae</taxon>
        <taxon>Asteroideae</taxon>
        <taxon>Heliantheae alliance</taxon>
        <taxon>Eupatorieae</taxon>
        <taxon>Mikania</taxon>
    </lineage>
</organism>
<sequence>MYSDKASSDLISRDINSLLYSSTFKHPADGEFAKIKHLISLDPLPTYDYYQNQYQFQNQQQEDDCYGENQSSLLHYLPSEEFSDQVIDFSPEERLFKKHQRRQQTDSESDAGNFLGYTPSSTALEQERKPSSPVRMSDSRRVPSLSPSNNSSSYGYTNRSNLASTSSNLIRQNSTPAAFLSSLTAENGSSSSPSRFLPQIPENKNELQDSTFNSLKRSRDGVLKMTQNGENGIHTAKLVHHMSLPKTSSEMAVVENFLQFQQESTVPWKTRAKRGFATHPRSIAERVRRTRISERIKRLQDLFPDMDKQSNTADMLDMAVEYIKNLQKELQTLTDARARCKCSSKQLQSR</sequence>
<evidence type="ECO:0000256" key="1">
    <source>
        <dbReference type="ARBA" id="ARBA00004123"/>
    </source>
</evidence>
<dbReference type="GO" id="GO:0000978">
    <property type="term" value="F:RNA polymerase II cis-regulatory region sequence-specific DNA binding"/>
    <property type="evidence" value="ECO:0007669"/>
    <property type="project" value="TreeGrafter"/>
</dbReference>
<keyword evidence="3" id="KW-0238">DNA-binding</keyword>
<keyword evidence="5" id="KW-0539">Nucleus</keyword>
<dbReference type="PANTHER" id="PTHR16223:SF345">
    <property type="entry name" value="TRANSCRIPTION FACTOR BHLH130-LIKE"/>
    <property type="match status" value="1"/>
</dbReference>
<dbReference type="InterPro" id="IPR045843">
    <property type="entry name" value="IND-like"/>
</dbReference>
<protein>
    <recommendedName>
        <fullName evidence="8">BHLH domain-containing protein</fullName>
    </recommendedName>
</protein>
<dbReference type="Pfam" id="PF00010">
    <property type="entry name" value="HLH"/>
    <property type="match status" value="1"/>
</dbReference>
<feature type="coiled-coil region" evidence="6">
    <location>
        <begin position="316"/>
        <end position="343"/>
    </location>
</feature>
<evidence type="ECO:0000256" key="5">
    <source>
        <dbReference type="ARBA" id="ARBA00023242"/>
    </source>
</evidence>
<proteinExistence type="predicted"/>
<evidence type="ECO:0000313" key="10">
    <source>
        <dbReference type="Proteomes" id="UP000326396"/>
    </source>
</evidence>
<evidence type="ECO:0000313" key="9">
    <source>
        <dbReference type="EMBL" id="KAD7117141.1"/>
    </source>
</evidence>
<evidence type="ECO:0000259" key="8">
    <source>
        <dbReference type="PROSITE" id="PS50888"/>
    </source>
</evidence>
<feature type="region of interest" description="Disordered" evidence="7">
    <location>
        <begin position="184"/>
        <end position="207"/>
    </location>
</feature>
<comment type="caution">
    <text evidence="9">The sequence shown here is derived from an EMBL/GenBank/DDBJ whole genome shotgun (WGS) entry which is preliminary data.</text>
</comment>
<dbReference type="GO" id="GO:0000981">
    <property type="term" value="F:DNA-binding transcription factor activity, RNA polymerase II-specific"/>
    <property type="evidence" value="ECO:0007669"/>
    <property type="project" value="TreeGrafter"/>
</dbReference>
<dbReference type="InterPro" id="IPR011598">
    <property type="entry name" value="bHLH_dom"/>
</dbReference>
<dbReference type="OrthoDB" id="2019494at2759"/>
<comment type="subcellular location">
    <subcellularLocation>
        <location evidence="1">Nucleus</location>
    </subcellularLocation>
</comment>